<sequence length="67" mass="7572">MLIVKLPPGFSKMLIQTLAEMIKPRNGIPGLELEVAVLKKLQKSPHFARYVDSGEYKSANYLIMQLL</sequence>
<dbReference type="SUPFAM" id="SSF56112">
    <property type="entry name" value="Protein kinase-like (PK-like)"/>
    <property type="match status" value="1"/>
</dbReference>
<evidence type="ECO:0000313" key="1">
    <source>
        <dbReference type="Proteomes" id="UP000887565"/>
    </source>
</evidence>
<proteinExistence type="predicted"/>
<dbReference type="AlphaFoldDB" id="A0A915HJZ0"/>
<protein>
    <submittedName>
        <fullName evidence="2">Uncharacterized protein</fullName>
    </submittedName>
</protein>
<reference evidence="2" key="1">
    <citation type="submission" date="2022-11" db="UniProtKB">
        <authorList>
            <consortium name="WormBaseParasite"/>
        </authorList>
    </citation>
    <scope>IDENTIFICATION</scope>
</reference>
<keyword evidence="1" id="KW-1185">Reference proteome</keyword>
<dbReference type="InterPro" id="IPR011009">
    <property type="entry name" value="Kinase-like_dom_sf"/>
</dbReference>
<accession>A0A915HJZ0</accession>
<organism evidence="1 2">
    <name type="scientific">Romanomermis culicivorax</name>
    <name type="common">Nematode worm</name>
    <dbReference type="NCBI Taxonomy" id="13658"/>
    <lineage>
        <taxon>Eukaryota</taxon>
        <taxon>Metazoa</taxon>
        <taxon>Ecdysozoa</taxon>
        <taxon>Nematoda</taxon>
        <taxon>Enoplea</taxon>
        <taxon>Dorylaimia</taxon>
        <taxon>Mermithida</taxon>
        <taxon>Mermithoidea</taxon>
        <taxon>Mermithidae</taxon>
        <taxon>Romanomermis</taxon>
    </lineage>
</organism>
<dbReference type="WBParaSite" id="nRc.2.0.1.t01651-RA">
    <property type="protein sequence ID" value="nRc.2.0.1.t01651-RA"/>
    <property type="gene ID" value="nRc.2.0.1.g01651"/>
</dbReference>
<name>A0A915HJZ0_ROMCU</name>
<dbReference type="Gene3D" id="3.30.200.20">
    <property type="entry name" value="Phosphorylase Kinase, domain 1"/>
    <property type="match status" value="1"/>
</dbReference>
<dbReference type="Proteomes" id="UP000887565">
    <property type="component" value="Unplaced"/>
</dbReference>
<evidence type="ECO:0000313" key="2">
    <source>
        <dbReference type="WBParaSite" id="nRc.2.0.1.t01651-RA"/>
    </source>
</evidence>